<accession>A0A8H7ZYB2</accession>
<evidence type="ECO:0000256" key="4">
    <source>
        <dbReference type="ARBA" id="ARBA00023136"/>
    </source>
</evidence>
<keyword evidence="3 6" id="KW-1133">Transmembrane helix</keyword>
<feature type="transmembrane region" description="Helical" evidence="6">
    <location>
        <begin position="72"/>
        <end position="91"/>
    </location>
</feature>
<dbReference type="EMBL" id="JAEFCI010003639">
    <property type="protein sequence ID" value="KAG5461447.1"/>
    <property type="molecule type" value="Genomic_DNA"/>
</dbReference>
<comment type="similarity">
    <text evidence="5">Belongs to the FNT transporter (TC 1.A.16) family.</text>
</comment>
<feature type="transmembrane region" description="Helical" evidence="6">
    <location>
        <begin position="111"/>
        <end position="134"/>
    </location>
</feature>
<dbReference type="Gene3D" id="1.20.1080.10">
    <property type="entry name" value="Glycerol uptake facilitator protein"/>
    <property type="match status" value="1"/>
</dbReference>
<proteinExistence type="inferred from homology"/>
<dbReference type="GO" id="GO:0015707">
    <property type="term" value="P:nitrite transport"/>
    <property type="evidence" value="ECO:0007669"/>
    <property type="project" value="TreeGrafter"/>
</dbReference>
<dbReference type="OrthoDB" id="4829at2759"/>
<dbReference type="Pfam" id="PF01226">
    <property type="entry name" value="Form_Nir_trans"/>
    <property type="match status" value="1"/>
</dbReference>
<reference evidence="7 8" key="1">
    <citation type="journal article" name="Sci. Rep.">
        <title>Genome-scale phylogenetic analyses confirm Olpidium as the closest living zoosporic fungus to the non-flagellated, terrestrial fungi.</title>
        <authorList>
            <person name="Chang Y."/>
            <person name="Rochon D."/>
            <person name="Sekimoto S."/>
            <person name="Wang Y."/>
            <person name="Chovatia M."/>
            <person name="Sandor L."/>
            <person name="Salamov A."/>
            <person name="Grigoriev I.V."/>
            <person name="Stajich J.E."/>
            <person name="Spatafora J.W."/>
        </authorList>
    </citation>
    <scope>NUCLEOTIDE SEQUENCE [LARGE SCALE GENOMIC DNA]</scope>
    <source>
        <strain evidence="7">S191</strain>
    </source>
</reference>
<feature type="non-terminal residue" evidence="7">
    <location>
        <position position="144"/>
    </location>
</feature>
<comment type="subcellular location">
    <subcellularLocation>
        <location evidence="1">Membrane</location>
        <topology evidence="1">Multi-pass membrane protein</topology>
    </subcellularLocation>
</comment>
<protein>
    <submittedName>
        <fullName evidence="7">Formate/nitrite transporter-domain-containing protein</fullName>
    </submittedName>
</protein>
<evidence type="ECO:0000256" key="1">
    <source>
        <dbReference type="ARBA" id="ARBA00004141"/>
    </source>
</evidence>
<dbReference type="AlphaFoldDB" id="A0A8H7ZYB2"/>
<dbReference type="Proteomes" id="UP000673691">
    <property type="component" value="Unassembled WGS sequence"/>
</dbReference>
<evidence type="ECO:0000256" key="6">
    <source>
        <dbReference type="SAM" id="Phobius"/>
    </source>
</evidence>
<gene>
    <name evidence="7" type="ORF">BJ554DRAFT_6360</name>
</gene>
<sequence>MVGAVATAYFFGYLTEVFAANPYRSWVTYMAEAKTTQYGFGVLFLRAIPANVLVCLGVFLGQGARDGAGKFFHMWFPPLLFVLVGFEHSVANTPARLLERKSDPLCVAFRRIAVFFVTIGMMYGASTTVGQFLYNQAAVALGNM</sequence>
<evidence type="ECO:0000256" key="5">
    <source>
        <dbReference type="ARBA" id="ARBA00049660"/>
    </source>
</evidence>
<evidence type="ECO:0000313" key="8">
    <source>
        <dbReference type="Proteomes" id="UP000673691"/>
    </source>
</evidence>
<evidence type="ECO:0000256" key="2">
    <source>
        <dbReference type="ARBA" id="ARBA00022692"/>
    </source>
</evidence>
<feature type="transmembrane region" description="Helical" evidence="6">
    <location>
        <begin position="38"/>
        <end position="60"/>
    </location>
</feature>
<evidence type="ECO:0000313" key="7">
    <source>
        <dbReference type="EMBL" id="KAG5461447.1"/>
    </source>
</evidence>
<dbReference type="PANTHER" id="PTHR30520:SF6">
    <property type="entry name" value="FORMATE_NITRATE FAMILY TRANSPORTER (EUROFUNG)"/>
    <property type="match status" value="1"/>
</dbReference>
<organism evidence="7 8">
    <name type="scientific">Olpidium bornovanus</name>
    <dbReference type="NCBI Taxonomy" id="278681"/>
    <lineage>
        <taxon>Eukaryota</taxon>
        <taxon>Fungi</taxon>
        <taxon>Fungi incertae sedis</taxon>
        <taxon>Olpidiomycota</taxon>
        <taxon>Olpidiomycotina</taxon>
        <taxon>Olpidiomycetes</taxon>
        <taxon>Olpidiales</taxon>
        <taxon>Olpidiaceae</taxon>
        <taxon>Olpidium</taxon>
    </lineage>
</organism>
<comment type="caution">
    <text evidence="7">The sequence shown here is derived from an EMBL/GenBank/DDBJ whole genome shotgun (WGS) entry which is preliminary data.</text>
</comment>
<evidence type="ECO:0000256" key="3">
    <source>
        <dbReference type="ARBA" id="ARBA00022989"/>
    </source>
</evidence>
<keyword evidence="8" id="KW-1185">Reference proteome</keyword>
<keyword evidence="4 6" id="KW-0472">Membrane</keyword>
<dbReference type="InterPro" id="IPR000292">
    <property type="entry name" value="For/NO2_transpt"/>
</dbReference>
<keyword evidence="2 6" id="KW-0812">Transmembrane</keyword>
<dbReference type="PANTHER" id="PTHR30520">
    <property type="entry name" value="FORMATE TRANSPORTER-RELATED"/>
    <property type="match status" value="1"/>
</dbReference>
<dbReference type="GO" id="GO:0015513">
    <property type="term" value="F:high-affinity secondary active nitrite transmembrane transporter activity"/>
    <property type="evidence" value="ECO:0007669"/>
    <property type="project" value="TreeGrafter"/>
</dbReference>
<dbReference type="InterPro" id="IPR023271">
    <property type="entry name" value="Aquaporin-like"/>
</dbReference>
<dbReference type="GO" id="GO:0005886">
    <property type="term" value="C:plasma membrane"/>
    <property type="evidence" value="ECO:0007669"/>
    <property type="project" value="TreeGrafter"/>
</dbReference>
<name>A0A8H7ZYB2_9FUNG</name>